<evidence type="ECO:0000313" key="1">
    <source>
        <dbReference type="EMBL" id="KAJ7715132.1"/>
    </source>
</evidence>
<proteinExistence type="predicted"/>
<comment type="caution">
    <text evidence="1">The sequence shown here is derived from an EMBL/GenBank/DDBJ whole genome shotgun (WGS) entry which is preliminary data.</text>
</comment>
<reference evidence="1" key="1">
    <citation type="submission" date="2023-03" db="EMBL/GenBank/DDBJ databases">
        <title>Massive genome expansion in bonnet fungi (Mycena s.s.) driven by repeated elements and novel gene families across ecological guilds.</title>
        <authorList>
            <consortium name="Lawrence Berkeley National Laboratory"/>
            <person name="Harder C.B."/>
            <person name="Miyauchi S."/>
            <person name="Viragh M."/>
            <person name="Kuo A."/>
            <person name="Thoen E."/>
            <person name="Andreopoulos B."/>
            <person name="Lu D."/>
            <person name="Skrede I."/>
            <person name="Drula E."/>
            <person name="Henrissat B."/>
            <person name="Morin E."/>
            <person name="Kohler A."/>
            <person name="Barry K."/>
            <person name="LaButti K."/>
            <person name="Morin E."/>
            <person name="Salamov A."/>
            <person name="Lipzen A."/>
            <person name="Mereny Z."/>
            <person name="Hegedus B."/>
            <person name="Baldrian P."/>
            <person name="Stursova M."/>
            <person name="Weitz H."/>
            <person name="Taylor A."/>
            <person name="Grigoriev I.V."/>
            <person name="Nagy L.G."/>
            <person name="Martin F."/>
            <person name="Kauserud H."/>
        </authorList>
    </citation>
    <scope>NUCLEOTIDE SEQUENCE</scope>
    <source>
        <strain evidence="1">CBHHK182m</strain>
    </source>
</reference>
<protein>
    <submittedName>
        <fullName evidence="1">Uncharacterized protein</fullName>
    </submittedName>
</protein>
<sequence>MFSGPRTHSKAEAKGLRLITESTSIHGWDSSSRFRLLYLAARIALSTDPRSFFPRGSNLFWDIKLPIWESGVVLFGFLLALMDSLFPSPLSLAKWKDLLVFTDGPSREHTKMTTPATNAEVFDFDIVIAGGSLRATEDRQTLDRLDEHYAPLREAATVVFSHLRRSGHAKQRLNSIVYQMFRDSPPAQAAFTTRWGNDLGPTMEMVTDYLANHLPTLVLASRTELESQLQKKQMVWGLVIKEDSDFGDANKIFLPQDLADLIVPRASASHLAKMQRLMWSISLKHEVVHALTDYIFPRSSTPLLAGLGLDPKNGEAGHAFELLQFGFILEVEIEKKWAKTSERMTKMVRLLGRTKSKTFEIDETTVDLLLSSLESDRLYQVNVPAQGKYTNPSHQSYERFRIGEYSTDEAEDDVVVAESDNDGPSFRSHDEQDISTFGDRYPYSVKVMSICLQVLCFYAMIIPLVEFACTTLDFTSHPFCRDEGWPAFHRIYKFNPGEKVGDNGHSRQPLRDFVSSVLTLPDKPLVDEVPCRSVNAGSNNFCLFW</sequence>
<evidence type="ECO:0000313" key="2">
    <source>
        <dbReference type="Proteomes" id="UP001215598"/>
    </source>
</evidence>
<name>A0AAD7MFQ2_9AGAR</name>
<dbReference type="AlphaFoldDB" id="A0AAD7MFQ2"/>
<gene>
    <name evidence="1" type="ORF">B0H16DRAFT_1477650</name>
</gene>
<accession>A0AAD7MFQ2</accession>
<dbReference type="EMBL" id="JARKIB010000314">
    <property type="protein sequence ID" value="KAJ7715132.1"/>
    <property type="molecule type" value="Genomic_DNA"/>
</dbReference>
<dbReference type="Proteomes" id="UP001215598">
    <property type="component" value="Unassembled WGS sequence"/>
</dbReference>
<keyword evidence="2" id="KW-1185">Reference proteome</keyword>
<organism evidence="1 2">
    <name type="scientific">Mycena metata</name>
    <dbReference type="NCBI Taxonomy" id="1033252"/>
    <lineage>
        <taxon>Eukaryota</taxon>
        <taxon>Fungi</taxon>
        <taxon>Dikarya</taxon>
        <taxon>Basidiomycota</taxon>
        <taxon>Agaricomycotina</taxon>
        <taxon>Agaricomycetes</taxon>
        <taxon>Agaricomycetidae</taxon>
        <taxon>Agaricales</taxon>
        <taxon>Marasmiineae</taxon>
        <taxon>Mycenaceae</taxon>
        <taxon>Mycena</taxon>
    </lineage>
</organism>